<feature type="region of interest" description="Disordered" evidence="1">
    <location>
        <begin position="678"/>
        <end position="716"/>
    </location>
</feature>
<reference evidence="3" key="1">
    <citation type="journal article" date="2023" name="PhytoFront">
        <title>Draft Genome Resources of Seven Strains of Tilletia horrida, Causal Agent of Kernel Smut of Rice.</title>
        <authorList>
            <person name="Khanal S."/>
            <person name="Antony Babu S."/>
            <person name="Zhou X.G."/>
        </authorList>
    </citation>
    <scope>NUCLEOTIDE SEQUENCE</scope>
    <source>
        <strain evidence="3">TX6</strain>
    </source>
</reference>
<organism evidence="3 4">
    <name type="scientific">Tilletia horrida</name>
    <dbReference type="NCBI Taxonomy" id="155126"/>
    <lineage>
        <taxon>Eukaryota</taxon>
        <taxon>Fungi</taxon>
        <taxon>Dikarya</taxon>
        <taxon>Basidiomycota</taxon>
        <taxon>Ustilaginomycotina</taxon>
        <taxon>Exobasidiomycetes</taxon>
        <taxon>Tilletiales</taxon>
        <taxon>Tilletiaceae</taxon>
        <taxon>Tilletia</taxon>
    </lineage>
</organism>
<protein>
    <recommendedName>
        <fullName evidence="2">NADP-dependent oxidoreductase domain-containing protein</fullName>
    </recommendedName>
</protein>
<feature type="region of interest" description="Disordered" evidence="1">
    <location>
        <begin position="384"/>
        <end position="403"/>
    </location>
</feature>
<keyword evidence="4" id="KW-1185">Reference proteome</keyword>
<dbReference type="GO" id="GO:0016491">
    <property type="term" value="F:oxidoreductase activity"/>
    <property type="evidence" value="ECO:0007669"/>
    <property type="project" value="InterPro"/>
</dbReference>
<feature type="compositionally biased region" description="Basic and acidic residues" evidence="1">
    <location>
        <begin position="679"/>
        <end position="688"/>
    </location>
</feature>
<evidence type="ECO:0000256" key="1">
    <source>
        <dbReference type="SAM" id="MobiDB-lite"/>
    </source>
</evidence>
<dbReference type="GO" id="GO:0005829">
    <property type="term" value="C:cytosol"/>
    <property type="evidence" value="ECO:0007669"/>
    <property type="project" value="TreeGrafter"/>
</dbReference>
<sequence>MPLVPSRDPSPSRFPALPELSDLPDTQPLGGPAPWVHSSTSQSPGEDGLLPFSAMSPLVFGGGAFGEGMYNSDELIASAEPLKTIRLALRYGINAIDTSPYYHPSEFILGRVLRALRPEFRRESYFLLTKCGRYGPEKHHFDYSPERVRRSILHSCEALGTSYLDVAFMHDVEFVAEEVGLSHRSGMDAAQGPSNNQVQESLGIDPASASVVRGPGDLKVLAALGELFRLKDEGKVRAVGISGYPLPVLLRLARLVATAKEGPQRPLDVILSYSNHTLHSDILPEYMALFSEQPQGTIFNKSIRRRSPASVSSAEPRIVTAPAFLKPANVDESDFDLTKEPPFLSLPETRHFFARRSSFTGFNPQEGVSEGSDEDFNCLNAEETMPTPALSPSGSSPADSPAYGRSPLFAPMHVQSPIGGVGAGSSHSGGDALISWHPPLILNGSPFSMGLLTSRGPPPWHPAKPELRAACEDAARVLKDRSQELVHGIDGMKEARRRSRNASHTSLASLAGASGPFSKPGSGFSGPLQLGLAQLAEEEAIWRRAEARTDIEASVLLPADRFARAALAYGLRGAEISSRANRCWADATDAPEPTALFDYERKEPLLRTLTGLSTEAQVNDAIETFRILNAGRHTSDAAQPHGSSSADLLALRDDNSYQLHVKAVIADIQARLEQLALETESKSQKDPSDGSDGSPSDDDQISQGLPSPAAPKEDELEHQRYLRAFIQHCADEKFVLELMRERGVRRWSWASPAEA</sequence>
<gene>
    <name evidence="3" type="ORF">OC846_002075</name>
</gene>
<dbReference type="PANTHER" id="PTHR42686:SF1">
    <property type="entry name" value="GH17980P-RELATED"/>
    <property type="match status" value="1"/>
</dbReference>
<name>A0AAN6JZ96_9BASI</name>
<dbReference type="Proteomes" id="UP001176517">
    <property type="component" value="Unassembled WGS sequence"/>
</dbReference>
<feature type="region of interest" description="Disordered" evidence="1">
    <location>
        <begin position="1"/>
        <end position="47"/>
    </location>
</feature>
<evidence type="ECO:0000259" key="2">
    <source>
        <dbReference type="Pfam" id="PF00248"/>
    </source>
</evidence>
<feature type="compositionally biased region" description="Low complexity" evidence="1">
    <location>
        <begin position="386"/>
        <end position="402"/>
    </location>
</feature>
<dbReference type="InterPro" id="IPR020471">
    <property type="entry name" value="AKR"/>
</dbReference>
<accession>A0AAN6JZ96</accession>
<comment type="caution">
    <text evidence="3">The sequence shown here is derived from an EMBL/GenBank/DDBJ whole genome shotgun (WGS) entry which is preliminary data.</text>
</comment>
<evidence type="ECO:0000313" key="3">
    <source>
        <dbReference type="EMBL" id="KAK0554503.1"/>
    </source>
</evidence>
<dbReference type="AlphaFoldDB" id="A0AAN6JZ96"/>
<dbReference type="InterPro" id="IPR023210">
    <property type="entry name" value="NADP_OxRdtase_dom"/>
</dbReference>
<feature type="domain" description="NADP-dependent oxidoreductase" evidence="2">
    <location>
        <begin position="57"/>
        <end position="252"/>
    </location>
</feature>
<dbReference type="Pfam" id="PF00248">
    <property type="entry name" value="Aldo_ket_red"/>
    <property type="match status" value="1"/>
</dbReference>
<dbReference type="EMBL" id="JAPDMZ010000037">
    <property type="protein sequence ID" value="KAK0554503.1"/>
    <property type="molecule type" value="Genomic_DNA"/>
</dbReference>
<dbReference type="PANTHER" id="PTHR42686">
    <property type="entry name" value="GH17980P-RELATED"/>
    <property type="match status" value="1"/>
</dbReference>
<dbReference type="SUPFAM" id="SSF51430">
    <property type="entry name" value="NAD(P)-linked oxidoreductase"/>
    <property type="match status" value="1"/>
</dbReference>
<dbReference type="InterPro" id="IPR036812">
    <property type="entry name" value="NAD(P)_OxRdtase_dom_sf"/>
</dbReference>
<evidence type="ECO:0000313" key="4">
    <source>
        <dbReference type="Proteomes" id="UP001176517"/>
    </source>
</evidence>
<proteinExistence type="predicted"/>
<dbReference type="Gene3D" id="3.20.20.100">
    <property type="entry name" value="NADP-dependent oxidoreductase domain"/>
    <property type="match status" value="1"/>
</dbReference>